<dbReference type="PROSITE" id="PS51421">
    <property type="entry name" value="RAS"/>
    <property type="match status" value="1"/>
</dbReference>
<dbReference type="SMART" id="SM00173">
    <property type="entry name" value="RAS"/>
    <property type="match status" value="1"/>
</dbReference>
<name>A0ABM1DVK4_PRICU</name>
<sequence length="257" mass="28516">MAVRFVTRRFIGEYDPTLERIYSVRTEFSNEPITFDILDTAGQEAESSDLHLQENIRWADAYVLVYSVTDKCSFDECTRLKFLITHMRRRRKLSYGHAVVHPVVLVGNKSDQVGDRMVGYEDGRRRSVELGCNSFHEISVRESGDDVRAVFADVYEHWRGGKRTVRISRANTVEEPPTRASVTGLLASFRSKQTTAASPTPADGARLASGLPRARLNSSVAHALPRNGDTQPAATSVASPRRRMSVSLQGTSDGADA</sequence>
<dbReference type="SMART" id="SM00175">
    <property type="entry name" value="RAB"/>
    <property type="match status" value="1"/>
</dbReference>
<dbReference type="PROSITE" id="PS51419">
    <property type="entry name" value="RAB"/>
    <property type="match status" value="1"/>
</dbReference>
<proteinExistence type="inferred from homology"/>
<dbReference type="RefSeq" id="XP_014663975.1">
    <property type="nucleotide sequence ID" value="XM_014808489.1"/>
</dbReference>
<gene>
    <name evidence="7" type="primary">LOC106806520</name>
</gene>
<feature type="region of interest" description="Disordered" evidence="5">
    <location>
        <begin position="217"/>
        <end position="257"/>
    </location>
</feature>
<evidence type="ECO:0000256" key="3">
    <source>
        <dbReference type="ARBA" id="ARBA00022801"/>
    </source>
</evidence>
<dbReference type="Proteomes" id="UP000695022">
    <property type="component" value="Unplaced"/>
</dbReference>
<keyword evidence="6" id="KW-1185">Reference proteome</keyword>
<feature type="compositionally biased region" description="Polar residues" evidence="5">
    <location>
        <begin position="246"/>
        <end position="257"/>
    </location>
</feature>
<dbReference type="InterPro" id="IPR051065">
    <property type="entry name" value="Ras-related_GTPase"/>
</dbReference>
<dbReference type="GeneID" id="106806520"/>
<feature type="compositionally biased region" description="Polar residues" evidence="5">
    <location>
        <begin position="228"/>
        <end position="238"/>
    </location>
</feature>
<reference evidence="7" key="1">
    <citation type="submission" date="2025-08" db="UniProtKB">
        <authorList>
            <consortium name="RefSeq"/>
        </authorList>
    </citation>
    <scope>IDENTIFICATION</scope>
</reference>
<evidence type="ECO:0000256" key="1">
    <source>
        <dbReference type="ARBA" id="ARBA00008344"/>
    </source>
</evidence>
<evidence type="ECO:0000256" key="4">
    <source>
        <dbReference type="ARBA" id="ARBA00048098"/>
    </source>
</evidence>
<evidence type="ECO:0000313" key="6">
    <source>
        <dbReference type="Proteomes" id="UP000695022"/>
    </source>
</evidence>
<accession>A0ABM1DVK4</accession>
<dbReference type="Gene3D" id="3.40.50.300">
    <property type="entry name" value="P-loop containing nucleotide triphosphate hydrolases"/>
    <property type="match status" value="1"/>
</dbReference>
<organism evidence="6 7">
    <name type="scientific">Priapulus caudatus</name>
    <name type="common">Priapulid worm</name>
    <dbReference type="NCBI Taxonomy" id="37621"/>
    <lineage>
        <taxon>Eukaryota</taxon>
        <taxon>Metazoa</taxon>
        <taxon>Ecdysozoa</taxon>
        <taxon>Scalidophora</taxon>
        <taxon>Priapulida</taxon>
        <taxon>Priapulimorpha</taxon>
        <taxon>Priapulimorphida</taxon>
        <taxon>Priapulidae</taxon>
        <taxon>Priapulus</taxon>
    </lineage>
</organism>
<dbReference type="Pfam" id="PF00071">
    <property type="entry name" value="Ras"/>
    <property type="match status" value="1"/>
</dbReference>
<dbReference type="EC" id="3.6.5.2" evidence="2"/>
<comment type="similarity">
    <text evidence="1">Belongs to the small GTPase superfamily. Ras family.</text>
</comment>
<dbReference type="InterPro" id="IPR027417">
    <property type="entry name" value="P-loop_NTPase"/>
</dbReference>
<comment type="catalytic activity">
    <reaction evidence="4">
        <text>GTP + H2O = GDP + phosphate + H(+)</text>
        <dbReference type="Rhea" id="RHEA:19669"/>
        <dbReference type="ChEBI" id="CHEBI:15377"/>
        <dbReference type="ChEBI" id="CHEBI:15378"/>
        <dbReference type="ChEBI" id="CHEBI:37565"/>
        <dbReference type="ChEBI" id="CHEBI:43474"/>
        <dbReference type="ChEBI" id="CHEBI:58189"/>
        <dbReference type="EC" id="3.6.5.2"/>
    </reaction>
</comment>
<protein>
    <recommendedName>
        <fullName evidence="2">small monomeric GTPase</fullName>
        <ecNumber evidence="2">3.6.5.2</ecNumber>
    </recommendedName>
</protein>
<evidence type="ECO:0000256" key="2">
    <source>
        <dbReference type="ARBA" id="ARBA00011984"/>
    </source>
</evidence>
<dbReference type="PANTHER" id="PTHR45704">
    <property type="entry name" value="RAS-LIKE FAMILY MEMBER 11"/>
    <property type="match status" value="1"/>
</dbReference>
<dbReference type="SUPFAM" id="SSF52540">
    <property type="entry name" value="P-loop containing nucleoside triphosphate hydrolases"/>
    <property type="match status" value="1"/>
</dbReference>
<dbReference type="PRINTS" id="PR00449">
    <property type="entry name" value="RASTRNSFRMNG"/>
</dbReference>
<evidence type="ECO:0000313" key="7">
    <source>
        <dbReference type="RefSeq" id="XP_014663975.1"/>
    </source>
</evidence>
<dbReference type="InterPro" id="IPR001806">
    <property type="entry name" value="Small_GTPase"/>
</dbReference>
<evidence type="ECO:0000256" key="5">
    <source>
        <dbReference type="SAM" id="MobiDB-lite"/>
    </source>
</evidence>
<keyword evidence="3" id="KW-0378">Hydrolase</keyword>